<evidence type="ECO:0000313" key="3">
    <source>
        <dbReference type="Proteomes" id="UP001500994"/>
    </source>
</evidence>
<sequence length="205" mass="22227">MDLGQGWAAVLAGGIGMVGALGGSLVGGWAAVRGARDAAALNADAIRRQVAEQAMSEHRHWVRQERQKAYREVLDAYAEVTPMIWTIHESLASQDESEWPERLDLTEQFDVLNSACSRLVLLGPAPVAEAGNALSLVLHEVERSFMRLVATWSGAPLSGSDRDRALATMRTAVKELRVAYFAFMRASQRVLIDGVVVDEPVEGTG</sequence>
<dbReference type="RefSeq" id="WP_344584288.1">
    <property type="nucleotide sequence ID" value="NZ_BAAARK010000052.1"/>
</dbReference>
<gene>
    <name evidence="2" type="ORF">GCM10009864_76000</name>
</gene>
<dbReference type="EMBL" id="BAAARK010000052">
    <property type="protein sequence ID" value="GAA2690623.1"/>
    <property type="molecule type" value="Genomic_DNA"/>
</dbReference>
<feature type="transmembrane region" description="Helical" evidence="1">
    <location>
        <begin position="6"/>
        <end position="32"/>
    </location>
</feature>
<protein>
    <recommendedName>
        <fullName evidence="4">Secreted protein</fullName>
    </recommendedName>
</protein>
<keyword evidence="1" id="KW-0472">Membrane</keyword>
<keyword evidence="1" id="KW-1133">Transmembrane helix</keyword>
<evidence type="ECO:0000256" key="1">
    <source>
        <dbReference type="SAM" id="Phobius"/>
    </source>
</evidence>
<name>A0ABN3T261_9ACTN</name>
<evidence type="ECO:0008006" key="4">
    <source>
        <dbReference type="Google" id="ProtNLM"/>
    </source>
</evidence>
<organism evidence="2 3">
    <name type="scientific">Streptomyces lunalinharesii</name>
    <dbReference type="NCBI Taxonomy" id="333384"/>
    <lineage>
        <taxon>Bacteria</taxon>
        <taxon>Bacillati</taxon>
        <taxon>Actinomycetota</taxon>
        <taxon>Actinomycetes</taxon>
        <taxon>Kitasatosporales</taxon>
        <taxon>Streptomycetaceae</taxon>
        <taxon>Streptomyces</taxon>
    </lineage>
</organism>
<comment type="caution">
    <text evidence="2">The sequence shown here is derived from an EMBL/GenBank/DDBJ whole genome shotgun (WGS) entry which is preliminary data.</text>
</comment>
<keyword evidence="3" id="KW-1185">Reference proteome</keyword>
<reference evidence="2 3" key="1">
    <citation type="journal article" date="2019" name="Int. J. Syst. Evol. Microbiol.">
        <title>The Global Catalogue of Microorganisms (GCM) 10K type strain sequencing project: providing services to taxonomists for standard genome sequencing and annotation.</title>
        <authorList>
            <consortium name="The Broad Institute Genomics Platform"/>
            <consortium name="The Broad Institute Genome Sequencing Center for Infectious Disease"/>
            <person name="Wu L."/>
            <person name="Ma J."/>
        </authorList>
    </citation>
    <scope>NUCLEOTIDE SEQUENCE [LARGE SCALE GENOMIC DNA]</scope>
    <source>
        <strain evidence="2 3">JCM 16374</strain>
    </source>
</reference>
<keyword evidence="1" id="KW-0812">Transmembrane</keyword>
<dbReference type="Proteomes" id="UP001500994">
    <property type="component" value="Unassembled WGS sequence"/>
</dbReference>
<accession>A0ABN3T261</accession>
<evidence type="ECO:0000313" key="2">
    <source>
        <dbReference type="EMBL" id="GAA2690623.1"/>
    </source>
</evidence>
<proteinExistence type="predicted"/>